<dbReference type="InterPro" id="IPR013325">
    <property type="entry name" value="RNA_pol_sigma_r2"/>
</dbReference>
<proteinExistence type="inferred from homology"/>
<evidence type="ECO:0000313" key="8">
    <source>
        <dbReference type="EMBL" id="MFC7150363.1"/>
    </source>
</evidence>
<dbReference type="InterPro" id="IPR007627">
    <property type="entry name" value="RNA_pol_sigma70_r2"/>
</dbReference>
<protein>
    <submittedName>
        <fullName evidence="8">Sigma-70 family RNA polymerase sigma factor</fullName>
    </submittedName>
</protein>
<dbReference type="SUPFAM" id="SSF88946">
    <property type="entry name" value="Sigma2 domain of RNA polymerase sigma factors"/>
    <property type="match status" value="1"/>
</dbReference>
<evidence type="ECO:0000259" key="6">
    <source>
        <dbReference type="Pfam" id="PF04542"/>
    </source>
</evidence>
<dbReference type="PANTHER" id="PTHR43133:SF8">
    <property type="entry name" value="RNA POLYMERASE SIGMA FACTOR HI_1459-RELATED"/>
    <property type="match status" value="1"/>
</dbReference>
<feature type="domain" description="RNA polymerase sigma-70 region 2" evidence="6">
    <location>
        <begin position="28"/>
        <end position="90"/>
    </location>
</feature>
<dbReference type="InterPro" id="IPR013249">
    <property type="entry name" value="RNA_pol_sigma70_r4_t2"/>
</dbReference>
<dbReference type="NCBIfam" id="TIGR02937">
    <property type="entry name" value="sigma70-ECF"/>
    <property type="match status" value="1"/>
</dbReference>
<gene>
    <name evidence="8" type="ORF">ACFQMJ_17680</name>
</gene>
<accession>A0ABW2FBC3</accession>
<comment type="similarity">
    <text evidence="1">Belongs to the sigma-70 factor family. ECF subfamily.</text>
</comment>
<evidence type="ECO:0000256" key="4">
    <source>
        <dbReference type="ARBA" id="ARBA00023125"/>
    </source>
</evidence>
<keyword evidence="2" id="KW-0805">Transcription regulation</keyword>
<dbReference type="Gene3D" id="1.10.1740.10">
    <property type="match status" value="1"/>
</dbReference>
<dbReference type="RefSeq" id="WP_378045706.1">
    <property type="nucleotide sequence ID" value="NZ_JBHMDN010000008.1"/>
</dbReference>
<dbReference type="InterPro" id="IPR039425">
    <property type="entry name" value="RNA_pol_sigma-70-like"/>
</dbReference>
<comment type="caution">
    <text evidence="8">The sequence shown here is derived from an EMBL/GenBank/DDBJ whole genome shotgun (WGS) entry which is preliminary data.</text>
</comment>
<evidence type="ECO:0000313" key="9">
    <source>
        <dbReference type="Proteomes" id="UP001596378"/>
    </source>
</evidence>
<feature type="domain" description="RNA polymerase sigma factor 70 region 4 type 2" evidence="7">
    <location>
        <begin position="120"/>
        <end position="170"/>
    </location>
</feature>
<evidence type="ECO:0000256" key="3">
    <source>
        <dbReference type="ARBA" id="ARBA00023082"/>
    </source>
</evidence>
<dbReference type="Pfam" id="PF04542">
    <property type="entry name" value="Sigma70_r2"/>
    <property type="match status" value="1"/>
</dbReference>
<dbReference type="Proteomes" id="UP001596378">
    <property type="component" value="Unassembled WGS sequence"/>
</dbReference>
<evidence type="ECO:0000259" key="7">
    <source>
        <dbReference type="Pfam" id="PF08281"/>
    </source>
</evidence>
<dbReference type="InterPro" id="IPR013324">
    <property type="entry name" value="RNA_pol_sigma_r3/r4-like"/>
</dbReference>
<evidence type="ECO:0000256" key="2">
    <source>
        <dbReference type="ARBA" id="ARBA00023015"/>
    </source>
</evidence>
<sequence>MEESILLKQLKQRRQSALEELIGLYGAYVSTIVRNVIGSRMKNEDVEEVVSDVFVLLWTHAERIRDDSTTIKSYLAAIARNQSLKKWREHHPHTYPLDDDILTAEISTNEWAELERRDWLEWALSLMSERDREIFIRYYFLMEKTAVIAEQLRMNESTVRSRLSRGRENLRQAIENGGLTDENKNIRNVRAD</sequence>
<keyword evidence="5" id="KW-0804">Transcription</keyword>
<dbReference type="InterPro" id="IPR014284">
    <property type="entry name" value="RNA_pol_sigma-70_dom"/>
</dbReference>
<dbReference type="PANTHER" id="PTHR43133">
    <property type="entry name" value="RNA POLYMERASE ECF-TYPE SIGMA FACTO"/>
    <property type="match status" value="1"/>
</dbReference>
<keyword evidence="4" id="KW-0238">DNA-binding</keyword>
<dbReference type="EMBL" id="JBHTAI010000010">
    <property type="protein sequence ID" value="MFC7150363.1"/>
    <property type="molecule type" value="Genomic_DNA"/>
</dbReference>
<dbReference type="Pfam" id="PF08281">
    <property type="entry name" value="Sigma70_r4_2"/>
    <property type="match status" value="1"/>
</dbReference>
<evidence type="ECO:0000256" key="5">
    <source>
        <dbReference type="ARBA" id="ARBA00023163"/>
    </source>
</evidence>
<evidence type="ECO:0000256" key="1">
    <source>
        <dbReference type="ARBA" id="ARBA00010641"/>
    </source>
</evidence>
<organism evidence="8 9">
    <name type="scientific">Cohnella cellulosilytica</name>
    <dbReference type="NCBI Taxonomy" id="986710"/>
    <lineage>
        <taxon>Bacteria</taxon>
        <taxon>Bacillati</taxon>
        <taxon>Bacillota</taxon>
        <taxon>Bacilli</taxon>
        <taxon>Bacillales</taxon>
        <taxon>Paenibacillaceae</taxon>
        <taxon>Cohnella</taxon>
    </lineage>
</organism>
<dbReference type="Gene3D" id="1.10.10.10">
    <property type="entry name" value="Winged helix-like DNA-binding domain superfamily/Winged helix DNA-binding domain"/>
    <property type="match status" value="1"/>
</dbReference>
<dbReference type="InterPro" id="IPR036388">
    <property type="entry name" value="WH-like_DNA-bd_sf"/>
</dbReference>
<dbReference type="SUPFAM" id="SSF88659">
    <property type="entry name" value="Sigma3 and sigma4 domains of RNA polymerase sigma factors"/>
    <property type="match status" value="1"/>
</dbReference>
<keyword evidence="3" id="KW-0731">Sigma factor</keyword>
<name>A0ABW2FBC3_9BACL</name>
<reference evidence="9" key="1">
    <citation type="journal article" date="2019" name="Int. J. Syst. Evol. Microbiol.">
        <title>The Global Catalogue of Microorganisms (GCM) 10K type strain sequencing project: providing services to taxonomists for standard genome sequencing and annotation.</title>
        <authorList>
            <consortium name="The Broad Institute Genomics Platform"/>
            <consortium name="The Broad Institute Genome Sequencing Center for Infectious Disease"/>
            <person name="Wu L."/>
            <person name="Ma J."/>
        </authorList>
    </citation>
    <scope>NUCLEOTIDE SEQUENCE [LARGE SCALE GENOMIC DNA]</scope>
    <source>
        <strain evidence="9">KCTC 12907</strain>
    </source>
</reference>
<keyword evidence="9" id="KW-1185">Reference proteome</keyword>